<keyword evidence="2" id="KW-1185">Reference proteome</keyword>
<dbReference type="Proteomes" id="UP000198889">
    <property type="component" value="Unassembled WGS sequence"/>
</dbReference>
<evidence type="ECO:0000313" key="2">
    <source>
        <dbReference type="Proteomes" id="UP000198889"/>
    </source>
</evidence>
<sequence length="175" mass="19738">MQYFSPQQIRELTGITPETLRDWRHRGLLTGFGVVPLENGWTRDLEKIKQLKRPTWLYLRGEVTTLALAKSLTTLRVELSAALHIASLLNLYVIAWLVESYGAYRDMPYAIAWPEEDGHPSPIGIEPGKFGVVRLDDLNRIPAYAGGKALVFDLKKLALDLPEPLRDLLSNEQAS</sequence>
<dbReference type="AlphaFoldDB" id="A0A1G4RHL7"/>
<accession>A0A1G4RHL7</accession>
<dbReference type="RefSeq" id="WP_091437830.1">
    <property type="nucleotide sequence ID" value="NZ_FMTP01000002.1"/>
</dbReference>
<proteinExistence type="predicted"/>
<protein>
    <submittedName>
        <fullName evidence="1">Uncharacterized protein</fullName>
    </submittedName>
</protein>
<organism evidence="1 2">
    <name type="scientific">Ancylobacter rudongensis</name>
    <dbReference type="NCBI Taxonomy" id="177413"/>
    <lineage>
        <taxon>Bacteria</taxon>
        <taxon>Pseudomonadati</taxon>
        <taxon>Pseudomonadota</taxon>
        <taxon>Alphaproteobacteria</taxon>
        <taxon>Hyphomicrobiales</taxon>
        <taxon>Xanthobacteraceae</taxon>
        <taxon>Ancylobacter</taxon>
    </lineage>
</organism>
<dbReference type="STRING" id="177413.SAMN05660859_1666"/>
<evidence type="ECO:0000313" key="1">
    <source>
        <dbReference type="EMBL" id="SCW56463.1"/>
    </source>
</evidence>
<reference evidence="2" key="1">
    <citation type="submission" date="2016-10" db="EMBL/GenBank/DDBJ databases">
        <authorList>
            <person name="Varghese N."/>
            <person name="Submissions S."/>
        </authorList>
    </citation>
    <scope>NUCLEOTIDE SEQUENCE [LARGE SCALE GENOMIC DNA]</scope>
    <source>
        <strain evidence="2">CGMCC 1.1761</strain>
    </source>
</reference>
<gene>
    <name evidence="1" type="ORF">SAMN05660859_1666</name>
</gene>
<dbReference type="EMBL" id="FMTP01000002">
    <property type="protein sequence ID" value="SCW56463.1"/>
    <property type="molecule type" value="Genomic_DNA"/>
</dbReference>
<name>A0A1G4RHL7_9HYPH</name>